<keyword evidence="1" id="KW-0812">Transmembrane</keyword>
<name>A0A8J6EH69_ELECQ</name>
<feature type="transmembrane region" description="Helical" evidence="1">
    <location>
        <begin position="12"/>
        <end position="33"/>
    </location>
</feature>
<evidence type="ECO:0000256" key="1">
    <source>
        <dbReference type="SAM" id="Phobius"/>
    </source>
</evidence>
<gene>
    <name evidence="2" type="ORF">GDO78_021561</name>
</gene>
<keyword evidence="1" id="KW-1133">Transmembrane helix</keyword>
<keyword evidence="1" id="KW-0472">Membrane</keyword>
<dbReference type="EMBL" id="WNTK01000667">
    <property type="protein sequence ID" value="KAG9468961.1"/>
    <property type="molecule type" value="Genomic_DNA"/>
</dbReference>
<protein>
    <submittedName>
        <fullName evidence="2">Uncharacterized protein</fullName>
    </submittedName>
</protein>
<proteinExistence type="predicted"/>
<dbReference type="AlphaFoldDB" id="A0A8J6EH69"/>
<evidence type="ECO:0000313" key="3">
    <source>
        <dbReference type="Proteomes" id="UP000770717"/>
    </source>
</evidence>
<evidence type="ECO:0000313" key="2">
    <source>
        <dbReference type="EMBL" id="KAG9468961.1"/>
    </source>
</evidence>
<comment type="caution">
    <text evidence="2">The sequence shown here is derived from an EMBL/GenBank/DDBJ whole genome shotgun (WGS) entry which is preliminary data.</text>
</comment>
<keyword evidence="3" id="KW-1185">Reference proteome</keyword>
<sequence>MCEANLRFPVLHFFVLCSSYSFLLSFISSYYSVIRTQGRLTEVSCEIVPIILRKVLLLTKASCPQSGQIPTAKYTPRDSILTYVVPRQASAQAQCSA</sequence>
<dbReference type="Proteomes" id="UP000770717">
    <property type="component" value="Unassembled WGS sequence"/>
</dbReference>
<accession>A0A8J6EH69</accession>
<organism evidence="2 3">
    <name type="scientific">Eleutherodactylus coqui</name>
    <name type="common">Puerto Rican coqui</name>
    <dbReference type="NCBI Taxonomy" id="57060"/>
    <lineage>
        <taxon>Eukaryota</taxon>
        <taxon>Metazoa</taxon>
        <taxon>Chordata</taxon>
        <taxon>Craniata</taxon>
        <taxon>Vertebrata</taxon>
        <taxon>Euteleostomi</taxon>
        <taxon>Amphibia</taxon>
        <taxon>Batrachia</taxon>
        <taxon>Anura</taxon>
        <taxon>Neobatrachia</taxon>
        <taxon>Hyloidea</taxon>
        <taxon>Eleutherodactylidae</taxon>
        <taxon>Eleutherodactylinae</taxon>
        <taxon>Eleutherodactylus</taxon>
        <taxon>Eleutherodactylus</taxon>
    </lineage>
</organism>
<reference evidence="2" key="1">
    <citation type="thesis" date="2020" institute="ProQuest LLC" country="789 East Eisenhower Parkway, Ann Arbor, MI, USA">
        <title>Comparative Genomics and Chromosome Evolution.</title>
        <authorList>
            <person name="Mudd A.B."/>
        </authorList>
    </citation>
    <scope>NUCLEOTIDE SEQUENCE</scope>
    <source>
        <strain evidence="2">HN-11 Male</strain>
        <tissue evidence="2">Kidney and liver</tissue>
    </source>
</reference>